<keyword evidence="2" id="KW-0862">Zinc</keyword>
<accession>A0A6A6STN7</accession>
<dbReference type="GO" id="GO:0046872">
    <property type="term" value="F:metal ion binding"/>
    <property type="evidence" value="ECO:0007669"/>
    <property type="project" value="UniProtKB-UniRule"/>
</dbReference>
<evidence type="ECO:0000256" key="3">
    <source>
        <dbReference type="SAM" id="Phobius"/>
    </source>
</evidence>
<evidence type="ECO:0000313" key="4">
    <source>
        <dbReference type="EMBL" id="KAF2651039.1"/>
    </source>
</evidence>
<comment type="cofactor">
    <cofactor evidence="2">
        <name>Zn(2+)</name>
        <dbReference type="ChEBI" id="CHEBI:29105"/>
    </cofactor>
</comment>
<evidence type="ECO:0000256" key="1">
    <source>
        <dbReference type="ARBA" id="ARBA00022997"/>
    </source>
</evidence>
<dbReference type="Pfam" id="PF01244">
    <property type="entry name" value="Peptidase_M19"/>
    <property type="match status" value="1"/>
</dbReference>
<comment type="catalytic activity">
    <reaction evidence="2">
        <text>an L-aminoacyl-L-amino acid + H2O = 2 an L-alpha-amino acid</text>
        <dbReference type="Rhea" id="RHEA:48940"/>
        <dbReference type="ChEBI" id="CHEBI:15377"/>
        <dbReference type="ChEBI" id="CHEBI:59869"/>
        <dbReference type="ChEBI" id="CHEBI:77460"/>
        <dbReference type="EC" id="3.4.13.19"/>
    </reaction>
</comment>
<dbReference type="CDD" id="cd01301">
    <property type="entry name" value="rDP_like"/>
    <property type="match status" value="1"/>
</dbReference>
<comment type="similarity">
    <text evidence="2">Belongs to the metallo-dependent hydrolases superfamily. Peptidase M19 family.</text>
</comment>
<protein>
    <recommendedName>
        <fullName evidence="2">Dipeptidase</fullName>
        <ecNumber evidence="2">3.4.13.19</ecNumber>
    </recommendedName>
</protein>
<dbReference type="InterPro" id="IPR032466">
    <property type="entry name" value="Metal_Hydrolase"/>
</dbReference>
<dbReference type="InterPro" id="IPR008257">
    <property type="entry name" value="Pept_M19"/>
</dbReference>
<dbReference type="OrthoDB" id="445695at2759"/>
<dbReference type="PROSITE" id="PS51365">
    <property type="entry name" value="RENAL_DIPEPTIDASE_2"/>
    <property type="match status" value="1"/>
</dbReference>
<keyword evidence="2" id="KW-0479">Metal-binding</keyword>
<dbReference type="Gene3D" id="3.20.20.140">
    <property type="entry name" value="Metal-dependent hydrolases"/>
    <property type="match status" value="1"/>
</dbReference>
<name>A0A6A6STN7_9PLEO</name>
<keyword evidence="3" id="KW-0472">Membrane</keyword>
<evidence type="ECO:0000256" key="2">
    <source>
        <dbReference type="RuleBase" id="RU341113"/>
    </source>
</evidence>
<reference evidence="4" key="1">
    <citation type="journal article" date="2020" name="Stud. Mycol.">
        <title>101 Dothideomycetes genomes: a test case for predicting lifestyles and emergence of pathogens.</title>
        <authorList>
            <person name="Haridas S."/>
            <person name="Albert R."/>
            <person name="Binder M."/>
            <person name="Bloem J."/>
            <person name="Labutti K."/>
            <person name="Salamov A."/>
            <person name="Andreopoulos B."/>
            <person name="Baker S."/>
            <person name="Barry K."/>
            <person name="Bills G."/>
            <person name="Bluhm B."/>
            <person name="Cannon C."/>
            <person name="Castanera R."/>
            <person name="Culley D."/>
            <person name="Daum C."/>
            <person name="Ezra D."/>
            <person name="Gonzalez J."/>
            <person name="Henrissat B."/>
            <person name="Kuo A."/>
            <person name="Liang C."/>
            <person name="Lipzen A."/>
            <person name="Lutzoni F."/>
            <person name="Magnuson J."/>
            <person name="Mondo S."/>
            <person name="Nolan M."/>
            <person name="Ohm R."/>
            <person name="Pangilinan J."/>
            <person name="Park H.-J."/>
            <person name="Ramirez L."/>
            <person name="Alfaro M."/>
            <person name="Sun H."/>
            <person name="Tritt A."/>
            <person name="Yoshinaga Y."/>
            <person name="Zwiers L.-H."/>
            <person name="Turgeon B."/>
            <person name="Goodwin S."/>
            <person name="Spatafora J."/>
            <person name="Crous P."/>
            <person name="Grigoriev I."/>
        </authorList>
    </citation>
    <scope>NUCLEOTIDE SEQUENCE</scope>
    <source>
        <strain evidence="4">CBS 122681</strain>
    </source>
</reference>
<dbReference type="AlphaFoldDB" id="A0A6A6STN7"/>
<keyword evidence="3" id="KW-0812">Transmembrane</keyword>
<dbReference type="SUPFAM" id="SSF51556">
    <property type="entry name" value="Metallo-dependent hydrolases"/>
    <property type="match status" value="1"/>
</dbReference>
<dbReference type="PANTHER" id="PTHR10443:SF12">
    <property type="entry name" value="DIPEPTIDASE"/>
    <property type="match status" value="1"/>
</dbReference>
<keyword evidence="2" id="KW-0378">Hydrolase</keyword>
<dbReference type="EC" id="3.4.13.19" evidence="2"/>
<gene>
    <name evidence="4" type="ORF">K491DRAFT_720186</name>
</gene>
<keyword evidence="1 2" id="KW-0224">Dipeptidase</keyword>
<proteinExistence type="inferred from homology"/>
<evidence type="ECO:0000313" key="5">
    <source>
        <dbReference type="Proteomes" id="UP000799324"/>
    </source>
</evidence>
<feature type="transmembrane region" description="Helical" evidence="3">
    <location>
        <begin position="16"/>
        <end position="36"/>
    </location>
</feature>
<sequence>MNSPKKTSQSKRGNTLILKFALGVTLPLLLCLLWTIDFSNLQSFSEYLGASSIQGNTTEARVAKILGKVPLIDGHNDLAYFIRWAHSNRVNLENFTRPFEEGTLGGEVDIYRLRQGRSGGAFWSAFSDCPTEALATTEAAIDVIHRIHARYADTFERPNNSSDALNIFQSGRFISPLAVEGLHLIGDSYTKLRSYHSSGVRLMTLTHNCHNSYADSAQVQLPDGTLGPSQPHWRGVSEAGRGIVREINRLGIIVDLSHTSADTMRAVLGGGNRDDHASEHWEGSLSPPVFSHSNAFGLCPHPRNIPDDVLHLLKKRDGVAMITFSPDFVSCEWPTGHPIEGKLPQRVDANLTIPQVVRHMRYIGDMIGYDHVGIGSDFDGVPFVLEGLEDVSKYPSLIAEMLRQGISDEVAKKIVGGNLLRVWKKTDEVAAQMQAEGVMPAEDSLPRLDDPWK</sequence>
<dbReference type="GO" id="GO:0006508">
    <property type="term" value="P:proteolysis"/>
    <property type="evidence" value="ECO:0007669"/>
    <property type="project" value="UniProtKB-KW"/>
</dbReference>
<keyword evidence="2" id="KW-0482">Metalloprotease</keyword>
<dbReference type="Proteomes" id="UP000799324">
    <property type="component" value="Unassembled WGS sequence"/>
</dbReference>
<organism evidence="4 5">
    <name type="scientific">Lophiostoma macrostomum CBS 122681</name>
    <dbReference type="NCBI Taxonomy" id="1314788"/>
    <lineage>
        <taxon>Eukaryota</taxon>
        <taxon>Fungi</taxon>
        <taxon>Dikarya</taxon>
        <taxon>Ascomycota</taxon>
        <taxon>Pezizomycotina</taxon>
        <taxon>Dothideomycetes</taxon>
        <taxon>Pleosporomycetidae</taxon>
        <taxon>Pleosporales</taxon>
        <taxon>Lophiostomataceae</taxon>
        <taxon>Lophiostoma</taxon>
    </lineage>
</organism>
<keyword evidence="2" id="KW-0645">Protease</keyword>
<dbReference type="PANTHER" id="PTHR10443">
    <property type="entry name" value="MICROSOMAL DIPEPTIDASE"/>
    <property type="match status" value="1"/>
</dbReference>
<dbReference type="EMBL" id="MU004436">
    <property type="protein sequence ID" value="KAF2651039.1"/>
    <property type="molecule type" value="Genomic_DNA"/>
</dbReference>
<keyword evidence="5" id="KW-1185">Reference proteome</keyword>
<keyword evidence="3" id="KW-1133">Transmembrane helix</keyword>
<dbReference type="GO" id="GO:0070573">
    <property type="term" value="F:metallodipeptidase activity"/>
    <property type="evidence" value="ECO:0007669"/>
    <property type="project" value="InterPro"/>
</dbReference>